<reference evidence="1 2" key="1">
    <citation type="submission" date="2020-08" db="EMBL/GenBank/DDBJ databases">
        <title>Novel Podoviridae and Myoviridae phages lytic to the pandemic Staphylococcus aureus strain EMRSA-15.</title>
        <authorList>
            <person name="Sabirova J.S."/>
            <person name="Letzel S."/>
            <person name="Boedecker C."/>
            <person name="Musken M."/>
            <person name="Knierim D."/>
            <person name="Kiljunen S."/>
            <person name="Rhode C."/>
            <person name="Wittmann J."/>
        </authorList>
    </citation>
    <scope>NUCLEOTIDE SEQUENCE [LARGE SCALE GENOMIC DNA]</scope>
</reference>
<accession>A0A7L8ZJN3</accession>
<sequence length="60" mass="6977">MENVKSLQSFFLKNGDVGIILGDNLTREIKLFVIEKSSFEQLDHNSEQKKIYYLRSEIIG</sequence>
<keyword evidence="2" id="KW-1185">Reference proteome</keyword>
<gene>
    <name evidence="1" type="ORF">EBHT_00001</name>
</gene>
<name>A0A7L8ZJN3_9CAUD</name>
<dbReference type="EMBL" id="MT926124">
    <property type="protein sequence ID" value="QOI69177.1"/>
    <property type="molecule type" value="Genomic_DNA"/>
</dbReference>
<organism evidence="1 2">
    <name type="scientific">Staphylococcus phage Portland</name>
    <dbReference type="NCBI Taxonomy" id="2650876"/>
    <lineage>
        <taxon>Viruses</taxon>
        <taxon>Duplodnaviria</taxon>
        <taxon>Heunggongvirae</taxon>
        <taxon>Uroviricota</taxon>
        <taxon>Caudoviricetes</taxon>
        <taxon>Rountreeviridae</taxon>
        <taxon>Rakietenvirinae</taxon>
        <taxon>Rosenblumvirus</taxon>
        <taxon>Rosenblumvirus EBHT</taxon>
    </lineage>
</organism>
<protein>
    <submittedName>
        <fullName evidence="1">Uncharacterized protein</fullName>
    </submittedName>
</protein>
<dbReference type="Proteomes" id="UP000593840">
    <property type="component" value="Segment"/>
</dbReference>
<evidence type="ECO:0000313" key="1">
    <source>
        <dbReference type="EMBL" id="QOI69177.1"/>
    </source>
</evidence>
<proteinExistence type="predicted"/>
<evidence type="ECO:0000313" key="2">
    <source>
        <dbReference type="Proteomes" id="UP000593840"/>
    </source>
</evidence>